<dbReference type="Proteomes" id="UP001055247">
    <property type="component" value="Unassembled WGS sequence"/>
</dbReference>
<evidence type="ECO:0000256" key="5">
    <source>
        <dbReference type="ARBA" id="ARBA00023284"/>
    </source>
</evidence>
<evidence type="ECO:0000256" key="6">
    <source>
        <dbReference type="NCBIfam" id="TIGR01068"/>
    </source>
</evidence>
<evidence type="ECO:0000313" key="8">
    <source>
        <dbReference type="EMBL" id="GJD91372.1"/>
    </source>
</evidence>
<evidence type="ECO:0000256" key="1">
    <source>
        <dbReference type="ARBA" id="ARBA00008987"/>
    </source>
</evidence>
<sequence length="145" mass="15537">MRRPGPCLDRAGPRRQFCRTAAGVHATPPALTKGTVMATVKVTDASFEQDVLKSAEPVVVDFWAEWCGPCRQIGPALEEISADLQGRVKIAKINVDENPGVAAQFGIRSIPTLLLFKNGERVDQKVGAAPKGDLARWISAQTASA</sequence>
<dbReference type="PRINTS" id="PR00421">
    <property type="entry name" value="THIOREDOXIN"/>
</dbReference>
<dbReference type="PANTHER" id="PTHR45663:SF11">
    <property type="entry name" value="GEO12009P1"/>
    <property type="match status" value="1"/>
</dbReference>
<dbReference type="GO" id="GO:0015035">
    <property type="term" value="F:protein-disulfide reductase activity"/>
    <property type="evidence" value="ECO:0007669"/>
    <property type="project" value="UniProtKB-UniRule"/>
</dbReference>
<proteinExistence type="inferred from homology"/>
<keyword evidence="3" id="KW-0249">Electron transport</keyword>
<keyword evidence="4" id="KW-1015">Disulfide bond</keyword>
<evidence type="ECO:0000259" key="7">
    <source>
        <dbReference type="PROSITE" id="PS51352"/>
    </source>
</evidence>
<dbReference type="AlphaFoldDB" id="A0AAV4ZSB5"/>
<dbReference type="FunFam" id="3.40.30.10:FF:000001">
    <property type="entry name" value="Thioredoxin"/>
    <property type="match status" value="1"/>
</dbReference>
<feature type="domain" description="Thioredoxin" evidence="7">
    <location>
        <begin position="31"/>
        <end position="143"/>
    </location>
</feature>
<comment type="caution">
    <text evidence="8">The sequence shown here is derived from an EMBL/GenBank/DDBJ whole genome shotgun (WGS) entry which is preliminary data.</text>
</comment>
<dbReference type="InterPro" id="IPR013766">
    <property type="entry name" value="Thioredoxin_domain"/>
</dbReference>
<evidence type="ECO:0000256" key="2">
    <source>
        <dbReference type="ARBA" id="ARBA00022448"/>
    </source>
</evidence>
<evidence type="ECO:0000256" key="3">
    <source>
        <dbReference type="ARBA" id="ARBA00022982"/>
    </source>
</evidence>
<keyword evidence="9" id="KW-1185">Reference proteome</keyword>
<dbReference type="SUPFAM" id="SSF52833">
    <property type="entry name" value="Thioredoxin-like"/>
    <property type="match status" value="1"/>
</dbReference>
<name>A0AAV4ZSB5_9HYPH</name>
<keyword evidence="2" id="KW-0813">Transport</keyword>
<evidence type="ECO:0000256" key="4">
    <source>
        <dbReference type="ARBA" id="ARBA00023157"/>
    </source>
</evidence>
<dbReference type="InterPro" id="IPR036249">
    <property type="entry name" value="Thioredoxin-like_sf"/>
</dbReference>
<dbReference type="Pfam" id="PF00085">
    <property type="entry name" value="Thioredoxin"/>
    <property type="match status" value="1"/>
</dbReference>
<dbReference type="EMBL" id="BPQO01000026">
    <property type="protein sequence ID" value="GJD91372.1"/>
    <property type="molecule type" value="Genomic_DNA"/>
</dbReference>
<protein>
    <recommendedName>
        <fullName evidence="6">Thioredoxin</fullName>
    </recommendedName>
</protein>
<reference evidence="8" key="1">
    <citation type="journal article" date="2016" name="Front. Microbiol.">
        <title>Genome Sequence of the Piezophilic, Mesophilic Sulfate-Reducing Bacterium Desulfovibrio indicus J2T.</title>
        <authorList>
            <person name="Cao J."/>
            <person name="Maignien L."/>
            <person name="Shao Z."/>
            <person name="Alain K."/>
            <person name="Jebbar M."/>
        </authorList>
    </citation>
    <scope>NUCLEOTIDE SEQUENCE</scope>
    <source>
        <strain evidence="8">DSM 16372</strain>
    </source>
</reference>
<dbReference type="PANTHER" id="PTHR45663">
    <property type="entry name" value="GEO12009P1"/>
    <property type="match status" value="1"/>
</dbReference>
<evidence type="ECO:0000313" key="9">
    <source>
        <dbReference type="Proteomes" id="UP001055247"/>
    </source>
</evidence>
<dbReference type="GO" id="GO:0005737">
    <property type="term" value="C:cytoplasm"/>
    <property type="evidence" value="ECO:0007669"/>
    <property type="project" value="TreeGrafter"/>
</dbReference>
<organism evidence="8 9">
    <name type="scientific">Methylobacterium hispanicum</name>
    <dbReference type="NCBI Taxonomy" id="270350"/>
    <lineage>
        <taxon>Bacteria</taxon>
        <taxon>Pseudomonadati</taxon>
        <taxon>Pseudomonadota</taxon>
        <taxon>Alphaproteobacteria</taxon>
        <taxon>Hyphomicrobiales</taxon>
        <taxon>Methylobacteriaceae</taxon>
        <taxon>Methylobacterium</taxon>
    </lineage>
</organism>
<reference evidence="8" key="2">
    <citation type="submission" date="2021-08" db="EMBL/GenBank/DDBJ databases">
        <authorList>
            <person name="Tani A."/>
            <person name="Ola A."/>
            <person name="Ogura Y."/>
            <person name="Katsura K."/>
            <person name="Hayashi T."/>
        </authorList>
    </citation>
    <scope>NUCLEOTIDE SEQUENCE</scope>
    <source>
        <strain evidence="8">DSM 16372</strain>
    </source>
</reference>
<comment type="similarity">
    <text evidence="1">Belongs to the thioredoxin family.</text>
</comment>
<dbReference type="PROSITE" id="PS51352">
    <property type="entry name" value="THIOREDOXIN_2"/>
    <property type="match status" value="1"/>
</dbReference>
<dbReference type="NCBIfam" id="TIGR01068">
    <property type="entry name" value="thioredoxin"/>
    <property type="match status" value="1"/>
</dbReference>
<keyword evidence="5" id="KW-0676">Redox-active center</keyword>
<accession>A0AAV4ZSB5</accession>
<dbReference type="InterPro" id="IPR005746">
    <property type="entry name" value="Thioredoxin"/>
</dbReference>
<gene>
    <name evidence="8" type="primary">resA_1</name>
    <name evidence="8" type="ORF">BHAOGJBA_4920</name>
</gene>
<dbReference type="CDD" id="cd02947">
    <property type="entry name" value="TRX_family"/>
    <property type="match status" value="1"/>
</dbReference>
<dbReference type="PROSITE" id="PS00194">
    <property type="entry name" value="THIOREDOXIN_1"/>
    <property type="match status" value="1"/>
</dbReference>
<dbReference type="InterPro" id="IPR017937">
    <property type="entry name" value="Thioredoxin_CS"/>
</dbReference>
<dbReference type="Gene3D" id="3.40.30.10">
    <property type="entry name" value="Glutaredoxin"/>
    <property type="match status" value="1"/>
</dbReference>